<gene>
    <name evidence="4" type="ORF">FEG63_16230</name>
</gene>
<dbReference type="RefSeq" id="WP_174399458.1">
    <property type="nucleotide sequence ID" value="NZ_VBSB01000010.1"/>
</dbReference>
<evidence type="ECO:0000259" key="3">
    <source>
        <dbReference type="PROSITE" id="PS50977"/>
    </source>
</evidence>
<name>A0ABX2K207_9MYCO</name>
<comment type="caution">
    <text evidence="4">The sequence shown here is derived from an EMBL/GenBank/DDBJ whole genome shotgun (WGS) entry which is preliminary data.</text>
</comment>
<keyword evidence="5" id="KW-1185">Reference proteome</keyword>
<feature type="DNA-binding region" description="H-T-H motif" evidence="2">
    <location>
        <begin position="22"/>
        <end position="41"/>
    </location>
</feature>
<dbReference type="PROSITE" id="PS50977">
    <property type="entry name" value="HTH_TETR_2"/>
    <property type="match status" value="1"/>
</dbReference>
<dbReference type="Gene3D" id="1.10.357.10">
    <property type="entry name" value="Tetracycline Repressor, domain 2"/>
    <property type="match status" value="1"/>
</dbReference>
<dbReference type="SUPFAM" id="SSF46689">
    <property type="entry name" value="Homeodomain-like"/>
    <property type="match status" value="1"/>
</dbReference>
<evidence type="ECO:0000313" key="5">
    <source>
        <dbReference type="Proteomes" id="UP000708347"/>
    </source>
</evidence>
<dbReference type="Proteomes" id="UP000708347">
    <property type="component" value="Unassembled WGS sequence"/>
</dbReference>
<evidence type="ECO:0000256" key="1">
    <source>
        <dbReference type="ARBA" id="ARBA00023125"/>
    </source>
</evidence>
<organism evidence="4 5">
    <name type="scientific">Mycolicibacterium sphagni</name>
    <dbReference type="NCBI Taxonomy" id="1786"/>
    <lineage>
        <taxon>Bacteria</taxon>
        <taxon>Bacillati</taxon>
        <taxon>Actinomycetota</taxon>
        <taxon>Actinomycetes</taxon>
        <taxon>Mycobacteriales</taxon>
        <taxon>Mycobacteriaceae</taxon>
        <taxon>Mycolicibacterium</taxon>
    </lineage>
</organism>
<evidence type="ECO:0000313" key="4">
    <source>
        <dbReference type="EMBL" id="NTY61093.1"/>
    </source>
</evidence>
<sequence length="191" mass="21058">MRRRLLEATVECLITDGYARTTTHRIAARAGVTRGAQVHHFRSKEDLVVAAVEHLAEQRVRAALRGHRWFHNDADPATDVLGFLWDTHQGDMFVATMELWAAALTDGVLAGHVARVERLVNQAVIGAVAQLLPDCAGQHALRNAIYTAMDVLRGILVASFADREPGQVRRRWDRAAAYLTPLLAEAIAPGR</sequence>
<dbReference type="PANTHER" id="PTHR30055:SF226">
    <property type="entry name" value="HTH-TYPE TRANSCRIPTIONAL REGULATOR PKSA"/>
    <property type="match status" value="1"/>
</dbReference>
<proteinExistence type="predicted"/>
<dbReference type="PRINTS" id="PR00455">
    <property type="entry name" value="HTHTETR"/>
</dbReference>
<feature type="domain" description="HTH tetR-type" evidence="3">
    <location>
        <begin position="1"/>
        <end position="59"/>
    </location>
</feature>
<dbReference type="Pfam" id="PF00440">
    <property type="entry name" value="TetR_N"/>
    <property type="match status" value="1"/>
</dbReference>
<dbReference type="InterPro" id="IPR050109">
    <property type="entry name" value="HTH-type_TetR-like_transc_reg"/>
</dbReference>
<dbReference type="EMBL" id="VBSB01000010">
    <property type="protein sequence ID" value="NTY61093.1"/>
    <property type="molecule type" value="Genomic_DNA"/>
</dbReference>
<evidence type="ECO:0000256" key="2">
    <source>
        <dbReference type="PROSITE-ProRule" id="PRU00335"/>
    </source>
</evidence>
<dbReference type="InterPro" id="IPR009057">
    <property type="entry name" value="Homeodomain-like_sf"/>
</dbReference>
<dbReference type="PANTHER" id="PTHR30055">
    <property type="entry name" value="HTH-TYPE TRANSCRIPTIONAL REGULATOR RUTR"/>
    <property type="match status" value="1"/>
</dbReference>
<protein>
    <submittedName>
        <fullName evidence="4">TetR/AcrR family transcriptional regulator</fullName>
    </submittedName>
</protein>
<keyword evidence="1 2" id="KW-0238">DNA-binding</keyword>
<accession>A0ABX2K207</accession>
<dbReference type="InterPro" id="IPR001647">
    <property type="entry name" value="HTH_TetR"/>
</dbReference>
<reference evidence="4 5" key="1">
    <citation type="submission" date="2019-05" db="EMBL/GenBank/DDBJ databases">
        <title>Mycolicibacterium sphagni ENV482 genome assembly.</title>
        <authorList>
            <person name="Chen W."/>
            <person name="Faulkner N.W."/>
            <person name="Hyman M.R."/>
        </authorList>
    </citation>
    <scope>NUCLEOTIDE SEQUENCE [LARGE SCALE GENOMIC DNA]</scope>
    <source>
        <strain evidence="4 5">ENV482</strain>
    </source>
</reference>